<keyword evidence="3" id="KW-1185">Reference proteome</keyword>
<dbReference type="PANTHER" id="PTHR30087">
    <property type="entry name" value="INNER MEMBRANE PROTEIN"/>
    <property type="match status" value="1"/>
</dbReference>
<gene>
    <name evidence="2" type="ORF">E8M12_01395</name>
</gene>
<dbReference type="RefSeq" id="WP_136734279.1">
    <property type="nucleotide sequence ID" value="NZ_SWDB01000003.1"/>
</dbReference>
<protein>
    <submittedName>
        <fullName evidence="2">DUF1722 domain-containing protein</fullName>
    </submittedName>
</protein>
<dbReference type="InterPro" id="IPR007553">
    <property type="entry name" value="2-thiour_desulf"/>
</dbReference>
<evidence type="ECO:0000313" key="2">
    <source>
        <dbReference type="EMBL" id="TKB47468.1"/>
    </source>
</evidence>
<dbReference type="PANTHER" id="PTHR30087:SF0">
    <property type="entry name" value="INNER MEMBRANE PROTEIN"/>
    <property type="match status" value="1"/>
</dbReference>
<dbReference type="Pfam" id="PF04463">
    <property type="entry name" value="2-thiour_desulf"/>
    <property type="match status" value="1"/>
</dbReference>
<dbReference type="OrthoDB" id="495783at2"/>
<organism evidence="2 3">
    <name type="scientific">Thalassotalea mangrovi</name>
    <dbReference type="NCBI Taxonomy" id="2572245"/>
    <lineage>
        <taxon>Bacteria</taxon>
        <taxon>Pseudomonadati</taxon>
        <taxon>Pseudomonadota</taxon>
        <taxon>Gammaproteobacteria</taxon>
        <taxon>Alteromonadales</taxon>
        <taxon>Colwelliaceae</taxon>
        <taxon>Thalassotalea</taxon>
    </lineage>
</organism>
<proteinExistence type="predicted"/>
<accession>A0A4U1BBC0</accession>
<dbReference type="InterPro" id="IPR017087">
    <property type="entry name" value="UCP037004"/>
</dbReference>
<feature type="domain" description="DUF1722" evidence="1">
    <location>
        <begin position="195"/>
        <end position="310"/>
    </location>
</feature>
<dbReference type="Proteomes" id="UP000307999">
    <property type="component" value="Unassembled WGS sequence"/>
</dbReference>
<name>A0A4U1BBC0_9GAMM</name>
<evidence type="ECO:0000313" key="3">
    <source>
        <dbReference type="Proteomes" id="UP000307999"/>
    </source>
</evidence>
<reference evidence="2 3" key="1">
    <citation type="submission" date="2019-04" db="EMBL/GenBank/DDBJ databases">
        <title>Thalassotalea guangxiensis sp. nov., isolated from sediment of the coastal wetland.</title>
        <authorList>
            <person name="Zheng S."/>
            <person name="Zhang D."/>
        </authorList>
    </citation>
    <scope>NUCLEOTIDE SEQUENCE [LARGE SCALE GENOMIC DNA]</scope>
    <source>
        <strain evidence="2 3">ZS-4</strain>
    </source>
</reference>
<dbReference type="Pfam" id="PF08349">
    <property type="entry name" value="DUF1722"/>
    <property type="match status" value="1"/>
</dbReference>
<dbReference type="EMBL" id="SWDB01000003">
    <property type="protein sequence ID" value="TKB47468.1"/>
    <property type="molecule type" value="Genomic_DNA"/>
</dbReference>
<comment type="caution">
    <text evidence="2">The sequence shown here is derived from an EMBL/GenBank/DDBJ whole genome shotgun (WGS) entry which is preliminary data.</text>
</comment>
<dbReference type="AlphaFoldDB" id="A0A4U1BBC0"/>
<evidence type="ECO:0000259" key="1">
    <source>
        <dbReference type="Pfam" id="PF08349"/>
    </source>
</evidence>
<dbReference type="InterPro" id="IPR013560">
    <property type="entry name" value="DUF1722"/>
</dbReference>
<dbReference type="PIRSF" id="PIRSF037004">
    <property type="entry name" value="UCP037004"/>
    <property type="match status" value="1"/>
</dbReference>
<sequence length="319" mass="36436">MSHQVFDTDINIGISACLVGQKVRFDASHKRSAFCVNEFGRHVKFVPYCPEVAIGLPVPRPTVRQIDVDGVIHVSRPDGSMDVTQQLRDYGRKLAPKLQAISGYIFCAKSPSCGMERVKVYSQDGKGSTSDGVGVFAREIMERHPHLPCEENGRLNDAKLRENFVARVFAYKHWQTLQAKGFSKHNLMTFHSQYKYLLMSHDLIRYKEAGRLLANMNGDIDQVAEQYLALLMAAMKKMATRKGHANTLQHIQGYFSEQLNADEKRELCQHIEDYRIGLVPLMVPLTMIKHYLMEFPKDYLAQQVYLQPHPASLKLRYGY</sequence>